<feature type="region of interest" description="Disordered" evidence="17">
    <location>
        <begin position="1"/>
        <end position="49"/>
    </location>
</feature>
<feature type="compositionally biased region" description="Low complexity" evidence="17">
    <location>
        <begin position="685"/>
        <end position="703"/>
    </location>
</feature>
<feature type="compositionally biased region" description="Low complexity" evidence="17">
    <location>
        <begin position="557"/>
        <end position="569"/>
    </location>
</feature>
<dbReference type="InterPro" id="IPR017441">
    <property type="entry name" value="Protein_kinase_ATP_BS"/>
</dbReference>
<protein>
    <recommendedName>
        <fullName evidence="4">non-specific serine/threonine protein kinase</fullName>
        <ecNumber evidence="4">2.7.11.1</ecNumber>
    </recommendedName>
</protein>
<dbReference type="STRING" id="139420.A0A371DT31"/>
<feature type="region of interest" description="Disordered" evidence="17">
    <location>
        <begin position="679"/>
        <end position="705"/>
    </location>
</feature>
<evidence type="ECO:0000256" key="7">
    <source>
        <dbReference type="ARBA" id="ARBA00022553"/>
    </source>
</evidence>
<keyword evidence="9" id="KW-0479">Metal-binding</keyword>
<dbReference type="SUPFAM" id="SSF56112">
    <property type="entry name" value="Protein kinase-like (PK-like)"/>
    <property type="match status" value="1"/>
</dbReference>
<organism evidence="19 20">
    <name type="scientific">Lentinus brumalis</name>
    <dbReference type="NCBI Taxonomy" id="2498619"/>
    <lineage>
        <taxon>Eukaryota</taxon>
        <taxon>Fungi</taxon>
        <taxon>Dikarya</taxon>
        <taxon>Basidiomycota</taxon>
        <taxon>Agaricomycotina</taxon>
        <taxon>Agaricomycetes</taxon>
        <taxon>Polyporales</taxon>
        <taxon>Polyporaceae</taxon>
        <taxon>Lentinus</taxon>
    </lineage>
</organism>
<name>A0A371DT31_9APHY</name>
<dbReference type="Proteomes" id="UP000256964">
    <property type="component" value="Unassembled WGS sequence"/>
</dbReference>
<keyword evidence="10 16" id="KW-0547">Nucleotide-binding</keyword>
<evidence type="ECO:0000256" key="3">
    <source>
        <dbReference type="ARBA" id="ARBA00008874"/>
    </source>
</evidence>
<evidence type="ECO:0000256" key="4">
    <source>
        <dbReference type="ARBA" id="ARBA00012513"/>
    </source>
</evidence>
<evidence type="ECO:0000256" key="1">
    <source>
        <dbReference type="ARBA" id="ARBA00001946"/>
    </source>
</evidence>
<comment type="cofactor">
    <cofactor evidence="1">
        <name>Mg(2+)</name>
        <dbReference type="ChEBI" id="CHEBI:18420"/>
    </cofactor>
</comment>
<dbReference type="EMBL" id="KZ857382">
    <property type="protein sequence ID" value="RDX55648.1"/>
    <property type="molecule type" value="Genomic_DNA"/>
</dbReference>
<accession>A0A371DT31</accession>
<dbReference type="InterPro" id="IPR000719">
    <property type="entry name" value="Prot_kinase_dom"/>
</dbReference>
<dbReference type="FunFam" id="1.10.510.10:FF:000411">
    <property type="entry name" value="Probable Ste20-like kinase Don3"/>
    <property type="match status" value="1"/>
</dbReference>
<evidence type="ECO:0000313" key="19">
    <source>
        <dbReference type="EMBL" id="RDX55648.1"/>
    </source>
</evidence>
<keyword evidence="11" id="KW-0418">Kinase</keyword>
<dbReference type="GO" id="GO:0046872">
    <property type="term" value="F:metal ion binding"/>
    <property type="evidence" value="ECO:0007669"/>
    <property type="project" value="UniProtKB-KW"/>
</dbReference>
<dbReference type="GO" id="GO:0005737">
    <property type="term" value="C:cytoplasm"/>
    <property type="evidence" value="ECO:0007669"/>
    <property type="project" value="UniProtKB-SubCell"/>
</dbReference>
<feature type="binding site" evidence="16">
    <location>
        <position position="88"/>
    </location>
    <ligand>
        <name>ATP</name>
        <dbReference type="ChEBI" id="CHEBI:30616"/>
    </ligand>
</feature>
<dbReference type="PROSITE" id="PS50011">
    <property type="entry name" value="PROTEIN_KINASE_DOM"/>
    <property type="match status" value="1"/>
</dbReference>
<keyword evidence="20" id="KW-1185">Reference proteome</keyword>
<keyword evidence="8" id="KW-0808">Transferase</keyword>
<evidence type="ECO:0000256" key="6">
    <source>
        <dbReference type="ARBA" id="ARBA00022527"/>
    </source>
</evidence>
<dbReference type="Pfam" id="PF00069">
    <property type="entry name" value="Pkinase"/>
    <property type="match status" value="1"/>
</dbReference>
<keyword evidence="12 16" id="KW-0067">ATP-binding</keyword>
<evidence type="ECO:0000313" key="20">
    <source>
        <dbReference type="Proteomes" id="UP000256964"/>
    </source>
</evidence>
<evidence type="ECO:0000256" key="8">
    <source>
        <dbReference type="ARBA" id="ARBA00022679"/>
    </source>
</evidence>
<reference evidence="19 20" key="1">
    <citation type="journal article" date="2018" name="Biotechnol. Biofuels">
        <title>Integrative visual omics of the white-rot fungus Polyporus brumalis exposes the biotechnological potential of its oxidative enzymes for delignifying raw plant biomass.</title>
        <authorList>
            <person name="Miyauchi S."/>
            <person name="Rancon A."/>
            <person name="Drula E."/>
            <person name="Hage H."/>
            <person name="Chaduli D."/>
            <person name="Favel A."/>
            <person name="Grisel S."/>
            <person name="Henrissat B."/>
            <person name="Herpoel-Gimbert I."/>
            <person name="Ruiz-Duenas F.J."/>
            <person name="Chevret D."/>
            <person name="Hainaut M."/>
            <person name="Lin J."/>
            <person name="Wang M."/>
            <person name="Pangilinan J."/>
            <person name="Lipzen A."/>
            <person name="Lesage-Meessen L."/>
            <person name="Navarro D."/>
            <person name="Riley R."/>
            <person name="Grigoriev I.V."/>
            <person name="Zhou S."/>
            <person name="Raouche S."/>
            <person name="Rosso M.N."/>
        </authorList>
    </citation>
    <scope>NUCLEOTIDE SEQUENCE [LARGE SCALE GENOMIC DNA]</scope>
    <source>
        <strain evidence="19 20">BRFM 1820</strain>
    </source>
</reference>
<dbReference type="PROSITE" id="PS00107">
    <property type="entry name" value="PROTEIN_KINASE_ATP"/>
    <property type="match status" value="1"/>
</dbReference>
<evidence type="ECO:0000256" key="14">
    <source>
        <dbReference type="ARBA" id="ARBA00047899"/>
    </source>
</evidence>
<feature type="compositionally biased region" description="Basic residues" evidence="17">
    <location>
        <begin position="1"/>
        <end position="11"/>
    </location>
</feature>
<comment type="catalytic activity">
    <reaction evidence="15">
        <text>L-seryl-[protein] + ATP = O-phospho-L-seryl-[protein] + ADP + H(+)</text>
        <dbReference type="Rhea" id="RHEA:17989"/>
        <dbReference type="Rhea" id="RHEA-COMP:9863"/>
        <dbReference type="Rhea" id="RHEA-COMP:11604"/>
        <dbReference type="ChEBI" id="CHEBI:15378"/>
        <dbReference type="ChEBI" id="CHEBI:29999"/>
        <dbReference type="ChEBI" id="CHEBI:30616"/>
        <dbReference type="ChEBI" id="CHEBI:83421"/>
        <dbReference type="ChEBI" id="CHEBI:456216"/>
        <dbReference type="EC" id="2.7.11.1"/>
    </reaction>
</comment>
<comment type="subcellular location">
    <subcellularLocation>
        <location evidence="2">Cytoplasm</location>
    </subcellularLocation>
</comment>
<gene>
    <name evidence="19" type="ORF">OH76DRAFT_757783</name>
</gene>
<evidence type="ECO:0000256" key="10">
    <source>
        <dbReference type="ARBA" id="ARBA00022741"/>
    </source>
</evidence>
<evidence type="ECO:0000256" key="5">
    <source>
        <dbReference type="ARBA" id="ARBA00022490"/>
    </source>
</evidence>
<keyword evidence="7" id="KW-0597">Phosphoprotein</keyword>
<feature type="region of interest" description="Disordered" evidence="17">
    <location>
        <begin position="444"/>
        <end position="510"/>
    </location>
</feature>
<dbReference type="AlphaFoldDB" id="A0A371DT31"/>
<proteinExistence type="inferred from homology"/>
<dbReference type="CDD" id="cd06609">
    <property type="entry name" value="STKc_MST3_like"/>
    <property type="match status" value="1"/>
</dbReference>
<feature type="compositionally biased region" description="Low complexity" evidence="17">
    <location>
        <begin position="496"/>
        <end position="508"/>
    </location>
</feature>
<dbReference type="SMART" id="SM00220">
    <property type="entry name" value="S_TKc"/>
    <property type="match status" value="1"/>
</dbReference>
<evidence type="ECO:0000256" key="11">
    <source>
        <dbReference type="ARBA" id="ARBA00022777"/>
    </source>
</evidence>
<dbReference type="InterPro" id="IPR011009">
    <property type="entry name" value="Kinase-like_dom_sf"/>
</dbReference>
<evidence type="ECO:0000256" key="12">
    <source>
        <dbReference type="ARBA" id="ARBA00022840"/>
    </source>
</evidence>
<evidence type="ECO:0000256" key="13">
    <source>
        <dbReference type="ARBA" id="ARBA00022842"/>
    </source>
</evidence>
<keyword evidence="13" id="KW-0460">Magnesium</keyword>
<evidence type="ECO:0000256" key="17">
    <source>
        <dbReference type="SAM" id="MobiDB-lite"/>
    </source>
</evidence>
<evidence type="ECO:0000256" key="16">
    <source>
        <dbReference type="PROSITE-ProRule" id="PRU10141"/>
    </source>
</evidence>
<feature type="domain" description="Protein kinase" evidence="18">
    <location>
        <begin position="59"/>
        <end position="307"/>
    </location>
</feature>
<evidence type="ECO:0000256" key="9">
    <source>
        <dbReference type="ARBA" id="ARBA00022723"/>
    </source>
</evidence>
<evidence type="ECO:0000256" key="15">
    <source>
        <dbReference type="ARBA" id="ARBA00048679"/>
    </source>
</evidence>
<dbReference type="Gene3D" id="3.30.200.20">
    <property type="entry name" value="Phosphorylase Kinase, domain 1"/>
    <property type="match status" value="1"/>
</dbReference>
<dbReference type="OrthoDB" id="248923at2759"/>
<comment type="catalytic activity">
    <reaction evidence="14">
        <text>L-threonyl-[protein] + ATP = O-phospho-L-threonyl-[protein] + ADP + H(+)</text>
        <dbReference type="Rhea" id="RHEA:46608"/>
        <dbReference type="Rhea" id="RHEA-COMP:11060"/>
        <dbReference type="Rhea" id="RHEA-COMP:11605"/>
        <dbReference type="ChEBI" id="CHEBI:15378"/>
        <dbReference type="ChEBI" id="CHEBI:30013"/>
        <dbReference type="ChEBI" id="CHEBI:30616"/>
        <dbReference type="ChEBI" id="CHEBI:61977"/>
        <dbReference type="ChEBI" id="CHEBI:456216"/>
        <dbReference type="EC" id="2.7.11.1"/>
    </reaction>
</comment>
<dbReference type="GO" id="GO:0004674">
    <property type="term" value="F:protein serine/threonine kinase activity"/>
    <property type="evidence" value="ECO:0007669"/>
    <property type="project" value="UniProtKB-KW"/>
</dbReference>
<keyword evidence="6" id="KW-0723">Serine/threonine-protein kinase</keyword>
<dbReference type="PANTHER" id="PTHR48012:SF27">
    <property type="entry name" value="SERINE_THREONINE-PROTEIN KINASE SID1"/>
    <property type="match status" value="1"/>
</dbReference>
<evidence type="ECO:0000259" key="18">
    <source>
        <dbReference type="PROSITE" id="PS50011"/>
    </source>
</evidence>
<feature type="compositionally biased region" description="Polar residues" evidence="17">
    <location>
        <begin position="454"/>
        <end position="464"/>
    </location>
</feature>
<comment type="similarity">
    <text evidence="3">Belongs to the protein kinase superfamily. STE Ser/Thr protein kinase family. STE20 subfamily.</text>
</comment>
<feature type="region of interest" description="Disordered" evidence="17">
    <location>
        <begin position="547"/>
        <end position="582"/>
    </location>
</feature>
<dbReference type="InterPro" id="IPR050629">
    <property type="entry name" value="STE20/SPS1-PAK"/>
</dbReference>
<keyword evidence="5" id="KW-0963">Cytoplasm</keyword>
<dbReference type="Gene3D" id="1.10.510.10">
    <property type="entry name" value="Transferase(Phosphotransferase) domain 1"/>
    <property type="match status" value="1"/>
</dbReference>
<dbReference type="EC" id="2.7.11.1" evidence="4"/>
<dbReference type="PANTHER" id="PTHR48012">
    <property type="entry name" value="STERILE20-LIKE KINASE, ISOFORM B-RELATED"/>
    <property type="match status" value="1"/>
</dbReference>
<dbReference type="GO" id="GO:0005524">
    <property type="term" value="F:ATP binding"/>
    <property type="evidence" value="ECO:0007669"/>
    <property type="project" value="UniProtKB-UniRule"/>
</dbReference>
<evidence type="ECO:0000256" key="2">
    <source>
        <dbReference type="ARBA" id="ARBA00004496"/>
    </source>
</evidence>
<sequence length="728" mass="79649">MPPSRLLKKHSSSGSSSDSHAFQPKQLTKSPPPSPIVERKVRSPEPWPYIPNSNPASQYSLLEKLGTGSFGTVYKAIHNETKQIVAIKQIDLEDSDDDISEIQQEIASLAQCDSEYVTRYYGSFVVAYKLWIVMEFLAGGSCLDLLKAGVFTEAHIAVIMRELLLGLDYLHSEGTIHRDIKAANVLLSASGKVKLADFGVAAQLTSTLRHTFVGTPFWMAPEVIRQAGYDAKADIWSLGITAIEMAKGEPPLAEYHPMRVLFLIPKAKPPVLDGPFSLAFKDFVAQCLTKDPHSRPTTKELLQHRFIRSARKTSYLTELIERHQDYRTRSPGKGPQYYQATIRNSGAWDGSMRSDWDFNTIRTNSAMGSLRSMAKDIMPPGMIPDDDYDELAEDDESTFDAHTASIDTSAATTKGSDVPLQPAAALGGLGMNTDAGHSTVIIRSYSRDEKDTPSLINDSGSDEPSSPAPNTPSQSVEAVDAQVVDATEPPPAYTGSVRSSRRASYAARTNVASGTVLQEADIGTGVDTIRPVKKVDTVRSLRMSEEYVGSLRSREGSTSSAPPSPSSTKTPHRRAASEAQKAGKSLVDDVVLPLLQKATGDDMDAREIESLSMISRGFEELRDVNPELAYNIILDILAGINDNTAVRSHIQTARSLFPHKRIIRRSEMTARGLIVTEEEEISGLPTTSSPVQSPVQPDSGSPVRKSPISELLYLRWLEGLRLKWPSIL</sequence>